<sequence length="79" mass="8668">MTAHISVEEARKTIRENNRSYRRRLAITSAFLFIVGILSGFIAILLLASSTLTPLILIPAGIANFEGVRGLIQAQHVHV</sequence>
<dbReference type="Proteomes" id="UP001183619">
    <property type="component" value="Unassembled WGS sequence"/>
</dbReference>
<keyword evidence="1" id="KW-0472">Membrane</keyword>
<evidence type="ECO:0000256" key="1">
    <source>
        <dbReference type="SAM" id="Phobius"/>
    </source>
</evidence>
<comment type="caution">
    <text evidence="2">The sequence shown here is derived from an EMBL/GenBank/DDBJ whole genome shotgun (WGS) entry which is preliminary data.</text>
</comment>
<keyword evidence="1" id="KW-0812">Transmembrane</keyword>
<keyword evidence="3" id="KW-1185">Reference proteome</keyword>
<feature type="transmembrane region" description="Helical" evidence="1">
    <location>
        <begin position="25"/>
        <end position="48"/>
    </location>
</feature>
<keyword evidence="1" id="KW-1133">Transmembrane helix</keyword>
<dbReference type="EMBL" id="JAVDYF010000001">
    <property type="protein sequence ID" value="MDR7356259.1"/>
    <property type="molecule type" value="Genomic_DNA"/>
</dbReference>
<protein>
    <submittedName>
        <fullName evidence="2">Uncharacterized protein</fullName>
    </submittedName>
</protein>
<proteinExistence type="predicted"/>
<gene>
    <name evidence="2" type="ORF">J2S37_002797</name>
</gene>
<organism evidence="2 3">
    <name type="scientific">Corynebacterium felinum</name>
    <dbReference type="NCBI Taxonomy" id="131318"/>
    <lineage>
        <taxon>Bacteria</taxon>
        <taxon>Bacillati</taxon>
        <taxon>Actinomycetota</taxon>
        <taxon>Actinomycetes</taxon>
        <taxon>Mycobacteriales</taxon>
        <taxon>Corynebacteriaceae</taxon>
        <taxon>Corynebacterium</taxon>
    </lineage>
</organism>
<name>A0ABU2BC90_9CORY</name>
<evidence type="ECO:0000313" key="2">
    <source>
        <dbReference type="EMBL" id="MDR7356259.1"/>
    </source>
</evidence>
<evidence type="ECO:0000313" key="3">
    <source>
        <dbReference type="Proteomes" id="UP001183619"/>
    </source>
</evidence>
<accession>A0ABU2BC90</accession>
<reference evidence="2 3" key="1">
    <citation type="submission" date="2023-07" db="EMBL/GenBank/DDBJ databases">
        <title>Sequencing the genomes of 1000 actinobacteria strains.</title>
        <authorList>
            <person name="Klenk H.-P."/>
        </authorList>
    </citation>
    <scope>NUCLEOTIDE SEQUENCE [LARGE SCALE GENOMIC DNA]</scope>
    <source>
        <strain evidence="2 3">DSM 44508</strain>
    </source>
</reference>